<dbReference type="EC" id="5.4.99.26" evidence="5"/>
<dbReference type="InterPro" id="IPR050188">
    <property type="entry name" value="RluA_PseudoU_synthase"/>
</dbReference>
<protein>
    <recommendedName>
        <fullName evidence="6">tRNA pseudouridine synthase C</fullName>
        <ecNumber evidence="5">5.4.99.26</ecNumber>
    </recommendedName>
    <alternativeName>
        <fullName evidence="8">tRNA pseudouridine(65) synthase</fullName>
    </alternativeName>
    <alternativeName>
        <fullName evidence="9">tRNA pseudouridylate synthase C</fullName>
    </alternativeName>
    <alternativeName>
        <fullName evidence="7">tRNA-uridine isomerase C</fullName>
    </alternativeName>
</protein>
<proteinExistence type="predicted"/>
<dbReference type="InterPro" id="IPR006224">
    <property type="entry name" value="PsdUridine_synth_RluA-like_CS"/>
</dbReference>
<keyword evidence="1" id="KW-0819">tRNA processing</keyword>
<dbReference type="RefSeq" id="WP_200464447.1">
    <property type="nucleotide sequence ID" value="NZ_JAENRR010000013.1"/>
</dbReference>
<organism evidence="11 12">
    <name type="scientific">Carboxylicivirga marina</name>
    <dbReference type="NCBI Taxonomy" id="2800988"/>
    <lineage>
        <taxon>Bacteria</taxon>
        <taxon>Pseudomonadati</taxon>
        <taxon>Bacteroidota</taxon>
        <taxon>Bacteroidia</taxon>
        <taxon>Marinilabiliales</taxon>
        <taxon>Marinilabiliaceae</taxon>
        <taxon>Carboxylicivirga</taxon>
    </lineage>
</organism>
<keyword evidence="12" id="KW-1185">Reference proteome</keyword>
<keyword evidence="2" id="KW-0413">Isomerase</keyword>
<dbReference type="SUPFAM" id="SSF55120">
    <property type="entry name" value="Pseudouridine synthase"/>
    <property type="match status" value="1"/>
</dbReference>
<reference evidence="11 12" key="1">
    <citation type="submission" date="2021-01" db="EMBL/GenBank/DDBJ databases">
        <title>Carboxyliciviraga sp.nov., isolated from coastal sediments.</title>
        <authorList>
            <person name="Lu D."/>
            <person name="Zhang T."/>
        </authorList>
    </citation>
    <scope>NUCLEOTIDE SEQUENCE [LARGE SCALE GENOMIC DNA]</scope>
    <source>
        <strain evidence="11 12">N1Y132</strain>
    </source>
</reference>
<name>A0ABS1HHR7_9BACT</name>
<comment type="function">
    <text evidence="4">Responsible for synthesis of pseudouridine from uracil-65 in transfer RNAs.</text>
</comment>
<dbReference type="Pfam" id="PF00849">
    <property type="entry name" value="PseudoU_synth_2"/>
    <property type="match status" value="1"/>
</dbReference>
<evidence type="ECO:0000256" key="3">
    <source>
        <dbReference type="ARBA" id="ARBA00036607"/>
    </source>
</evidence>
<dbReference type="PROSITE" id="PS01129">
    <property type="entry name" value="PSI_RLU"/>
    <property type="match status" value="1"/>
</dbReference>
<evidence type="ECO:0000256" key="5">
    <source>
        <dbReference type="ARBA" id="ARBA00038943"/>
    </source>
</evidence>
<dbReference type="Proteomes" id="UP000605676">
    <property type="component" value="Unassembled WGS sequence"/>
</dbReference>
<evidence type="ECO:0000313" key="12">
    <source>
        <dbReference type="Proteomes" id="UP000605676"/>
    </source>
</evidence>
<evidence type="ECO:0000256" key="6">
    <source>
        <dbReference type="ARBA" id="ARBA00040675"/>
    </source>
</evidence>
<sequence>MQISNDDILYQDECMIAVNKPVDLPVHKNDFMPADAEYLTKQVGQLINQSVYPVHRLDSKTSGVIVLALSREVANNLAKQFEQRQVKKTYLIVSKGIPGEGVFDKEVLIKKKKKRQKAKTAYKTISSIDTGICYKQDENVSISLVKATPETGRWHQLRQHFAMNRTDILGDTQHGDWTLNKIMTELTGVKRLLLHATSLELVHPESGQKINLEAKMPEAFNIVLNQLSGLEYSLT</sequence>
<evidence type="ECO:0000313" key="11">
    <source>
        <dbReference type="EMBL" id="MBK3517224.1"/>
    </source>
</evidence>
<evidence type="ECO:0000256" key="8">
    <source>
        <dbReference type="ARBA" id="ARBA00041975"/>
    </source>
</evidence>
<evidence type="ECO:0000259" key="10">
    <source>
        <dbReference type="Pfam" id="PF00849"/>
    </source>
</evidence>
<gene>
    <name evidence="11" type="ORF">JIV24_07725</name>
</gene>
<evidence type="ECO:0000256" key="9">
    <source>
        <dbReference type="ARBA" id="ARBA00043049"/>
    </source>
</evidence>
<comment type="catalytic activity">
    <reaction evidence="3">
        <text>uridine(65) in tRNA = pseudouridine(65) in tRNA</text>
        <dbReference type="Rhea" id="RHEA:42536"/>
        <dbReference type="Rhea" id="RHEA-COMP:10103"/>
        <dbReference type="Rhea" id="RHEA-COMP:10104"/>
        <dbReference type="ChEBI" id="CHEBI:65314"/>
        <dbReference type="ChEBI" id="CHEBI:65315"/>
        <dbReference type="EC" id="5.4.99.26"/>
    </reaction>
</comment>
<feature type="domain" description="Pseudouridine synthase RsuA/RluA-like" evidence="10">
    <location>
        <begin position="16"/>
        <end position="162"/>
    </location>
</feature>
<dbReference type="PANTHER" id="PTHR21600">
    <property type="entry name" value="MITOCHONDRIAL RNA PSEUDOURIDINE SYNTHASE"/>
    <property type="match status" value="1"/>
</dbReference>
<dbReference type="InterPro" id="IPR006145">
    <property type="entry name" value="PsdUridine_synth_RsuA/RluA"/>
</dbReference>
<evidence type="ECO:0000256" key="4">
    <source>
        <dbReference type="ARBA" id="ARBA00037670"/>
    </source>
</evidence>
<evidence type="ECO:0000256" key="2">
    <source>
        <dbReference type="ARBA" id="ARBA00023235"/>
    </source>
</evidence>
<accession>A0ABS1HHR7</accession>
<comment type="caution">
    <text evidence="11">The sequence shown here is derived from an EMBL/GenBank/DDBJ whole genome shotgun (WGS) entry which is preliminary data.</text>
</comment>
<dbReference type="InterPro" id="IPR020103">
    <property type="entry name" value="PsdUridine_synth_cat_dom_sf"/>
</dbReference>
<evidence type="ECO:0000256" key="1">
    <source>
        <dbReference type="ARBA" id="ARBA00022694"/>
    </source>
</evidence>
<dbReference type="EMBL" id="JAENRR010000013">
    <property type="protein sequence ID" value="MBK3517224.1"/>
    <property type="molecule type" value="Genomic_DNA"/>
</dbReference>
<evidence type="ECO:0000256" key="7">
    <source>
        <dbReference type="ARBA" id="ARBA00041803"/>
    </source>
</evidence>
<dbReference type="Gene3D" id="3.30.2350.10">
    <property type="entry name" value="Pseudouridine synthase"/>
    <property type="match status" value="1"/>
</dbReference>
<dbReference type="PANTHER" id="PTHR21600:SF56">
    <property type="entry name" value="TRNA PSEUDOURIDINE SYNTHASE C"/>
    <property type="match status" value="1"/>
</dbReference>